<reference evidence="2" key="1">
    <citation type="journal article" date="2008" name="Nat. Genet.">
        <title>The Pristionchus pacificus genome provides a unique perspective on nematode lifestyle and parasitism.</title>
        <authorList>
            <person name="Dieterich C."/>
            <person name="Clifton S.W."/>
            <person name="Schuster L.N."/>
            <person name="Chinwalla A."/>
            <person name="Delehaunty K."/>
            <person name="Dinkelacker I."/>
            <person name="Fulton L."/>
            <person name="Fulton R."/>
            <person name="Godfrey J."/>
            <person name="Minx P."/>
            <person name="Mitreva M."/>
            <person name="Roeseler W."/>
            <person name="Tian H."/>
            <person name="Witte H."/>
            <person name="Yang S.P."/>
            <person name="Wilson R.K."/>
            <person name="Sommer R.J."/>
        </authorList>
    </citation>
    <scope>NUCLEOTIDE SEQUENCE [LARGE SCALE GENOMIC DNA]</scope>
    <source>
        <strain evidence="2">PS312</strain>
    </source>
</reference>
<sequence>MISSHDTVHLGVVWMLNTLAVFFNIYLIMAIILRSRLGLASEGQSIALVPEGSQNRTVKRDHIGEVRAGHCGTPKTLRSYAVLLFCNAILDVSSAIVCAMGCVSLALHTILVQVSLVILLLSFAYRLYLLGGDMLKSTRSSITLEDWITMCYFFSTIRIPYRECYFALAVYY</sequence>
<accession>A0A8R1V010</accession>
<dbReference type="InterPro" id="IPR050920">
    <property type="entry name" value="Nematode_rcpt-like_delta"/>
</dbReference>
<name>A0A2A6B2U8_PRIPA</name>
<dbReference type="PANTHER" id="PTHR22945">
    <property type="entry name" value="SERPENTINE RECEPTOR, CLASS D DELTA"/>
    <property type="match status" value="1"/>
</dbReference>
<evidence type="ECO:0000313" key="2">
    <source>
        <dbReference type="Proteomes" id="UP000005239"/>
    </source>
</evidence>
<keyword evidence="2" id="KW-1185">Reference proteome</keyword>
<reference evidence="1" key="2">
    <citation type="submission" date="2022-06" db="UniProtKB">
        <authorList>
            <consortium name="EnsemblMetazoa"/>
        </authorList>
    </citation>
    <scope>IDENTIFICATION</scope>
    <source>
        <strain evidence="1">PS312</strain>
    </source>
</reference>
<evidence type="ECO:0000313" key="1">
    <source>
        <dbReference type="EnsemblMetazoa" id="PPA42989.1"/>
    </source>
</evidence>
<dbReference type="Proteomes" id="UP000005239">
    <property type="component" value="Unassembled WGS sequence"/>
</dbReference>
<dbReference type="EnsemblMetazoa" id="PPA42989.1">
    <property type="protein sequence ID" value="PPA42989.1"/>
    <property type="gene ID" value="WBGene00281358"/>
</dbReference>
<gene>
    <name evidence="1" type="primary">WBGene00281358</name>
</gene>
<dbReference type="AlphaFoldDB" id="A0A2A6B2U8"/>
<proteinExistence type="predicted"/>
<accession>A0A2A6B2U8</accession>
<protein>
    <submittedName>
        <fullName evidence="1">Uncharacterized protein</fullName>
    </submittedName>
</protein>
<dbReference type="PANTHER" id="PTHR22945:SF40">
    <property type="entry name" value="SERPENTINE RECEPTOR, CLASS D (DELTA)-RELATED"/>
    <property type="match status" value="1"/>
</dbReference>
<organism evidence="1 2">
    <name type="scientific">Pristionchus pacificus</name>
    <name type="common">Parasitic nematode worm</name>
    <dbReference type="NCBI Taxonomy" id="54126"/>
    <lineage>
        <taxon>Eukaryota</taxon>
        <taxon>Metazoa</taxon>
        <taxon>Ecdysozoa</taxon>
        <taxon>Nematoda</taxon>
        <taxon>Chromadorea</taxon>
        <taxon>Rhabditida</taxon>
        <taxon>Rhabditina</taxon>
        <taxon>Diplogasteromorpha</taxon>
        <taxon>Diplogasteroidea</taxon>
        <taxon>Neodiplogasteridae</taxon>
        <taxon>Pristionchus</taxon>
    </lineage>
</organism>